<dbReference type="Proteomes" id="UP000002247">
    <property type="component" value="Chromosome"/>
</dbReference>
<dbReference type="AlphaFoldDB" id="D6ZFB4"/>
<name>D6ZFB4_SEGRD</name>
<feature type="region of interest" description="Disordered" evidence="1">
    <location>
        <begin position="392"/>
        <end position="433"/>
    </location>
</feature>
<sequence>MGLLSWLGFKPPAQPPAVWTAAEPVVRVVLADLQAQPVEKLWAEQPNLRTVIDFLARNVAQLGLHAYSRQPNGGRERERNTALARLLERPNPEQTCYELLYSLVADLSLYDQAFWYVDQDPASESGWVVRPIPPAWVTGRRQITPFAVAEWQIAPPHATGLVVIPGEKMLVFHGWNPLDPTGGLTPVATLKAVLAEQIAAQAYRLQTWRNGGRVGAYIHRPADAPRWSPEAKHRFVTDYQGAYSGNNGPRAGGTPVLEDGMELRRIGFSAKDEDYIEAQKLALATVASVYHISPVMVGLLDNANYSNVEAFSRMLYTDTLGPTLSMVAGRLNAFLVPRIAPGSASYVEFDLREKLKGSFEQEAQATATAVGGPWLTVNEARAKDNLPAVEGGDELLRNLNQTTEPSPPPPLGPHEEGAGDAAQSVRHDYPAAA</sequence>
<keyword evidence="3" id="KW-1185">Reference proteome</keyword>
<evidence type="ECO:0000313" key="3">
    <source>
        <dbReference type="Proteomes" id="UP000002247"/>
    </source>
</evidence>
<dbReference type="Pfam" id="PF04860">
    <property type="entry name" value="Phage_portal"/>
    <property type="match status" value="1"/>
</dbReference>
<dbReference type="RefSeq" id="WP_013138094.1">
    <property type="nucleotide sequence ID" value="NC_014168.1"/>
</dbReference>
<protein>
    <submittedName>
        <fullName evidence="2">Phage portal protein, HK97 family</fullName>
    </submittedName>
</protein>
<evidence type="ECO:0000313" key="2">
    <source>
        <dbReference type="EMBL" id="ADG97638.1"/>
    </source>
</evidence>
<dbReference type="HOGENOM" id="CLU_033789_6_0_11"/>
<dbReference type="InterPro" id="IPR006427">
    <property type="entry name" value="Portal_HK97"/>
</dbReference>
<accession>D6ZFB4</accession>
<reference evidence="2 3" key="1">
    <citation type="journal article" date="2010" name="Stand. Genomic Sci.">
        <title>Complete genome sequence of Segniliparus rotundus type strain (CDC 1076).</title>
        <authorList>
            <person name="Sikorski J."/>
            <person name="Lapidus A."/>
            <person name="Copeland A."/>
            <person name="Misra M."/>
            <person name="Glavina Del Rio T."/>
            <person name="Nolan M."/>
            <person name="Lucas S."/>
            <person name="Chen F."/>
            <person name="Tice H."/>
            <person name="Cheng J.F."/>
            <person name="Jando M."/>
            <person name="Schneider S."/>
            <person name="Bruce D."/>
            <person name="Goodwin L."/>
            <person name="Pitluck S."/>
            <person name="Liolios K."/>
            <person name="Mikhailova N."/>
            <person name="Pati A."/>
            <person name="Ivanova N."/>
            <person name="Mavromatis K."/>
            <person name="Chen A."/>
            <person name="Palaniappan K."/>
            <person name="Chertkov O."/>
            <person name="Land M."/>
            <person name="Hauser L."/>
            <person name="Chang Y.J."/>
            <person name="Jeffries C.D."/>
            <person name="Brettin T."/>
            <person name="Detter J.C."/>
            <person name="Han C."/>
            <person name="Rohde M."/>
            <person name="Goker M."/>
            <person name="Bristow J."/>
            <person name="Eisen J.A."/>
            <person name="Markowitz V."/>
            <person name="Hugenholtz P."/>
            <person name="Kyrpides N.C."/>
            <person name="Klenk H.P."/>
        </authorList>
    </citation>
    <scope>NUCLEOTIDE SEQUENCE [LARGE SCALE GENOMIC DNA]</scope>
    <source>
        <strain evidence="3">ATCC BAA-972 / CDC 1076 / CIP 108378 / DSM 44985 / JCM 13578</strain>
    </source>
</reference>
<evidence type="ECO:0000256" key="1">
    <source>
        <dbReference type="SAM" id="MobiDB-lite"/>
    </source>
</evidence>
<dbReference type="OrthoDB" id="9765386at2"/>
<dbReference type="NCBIfam" id="TIGR01537">
    <property type="entry name" value="portal_HK97"/>
    <property type="match status" value="1"/>
</dbReference>
<dbReference type="KEGG" id="srt:Srot_1166"/>
<dbReference type="InterPro" id="IPR006944">
    <property type="entry name" value="Phage/GTA_portal"/>
</dbReference>
<dbReference type="STRING" id="640132.Srot_1166"/>
<proteinExistence type="predicted"/>
<dbReference type="EMBL" id="CP001958">
    <property type="protein sequence ID" value="ADG97638.1"/>
    <property type="molecule type" value="Genomic_DNA"/>
</dbReference>
<gene>
    <name evidence="2" type="ordered locus">Srot_1166</name>
</gene>
<organism evidence="2 3">
    <name type="scientific">Segniliparus rotundus (strain ATCC BAA-972 / CDC 1076 / CIP 108378 / DSM 44985 / JCM 13578)</name>
    <dbReference type="NCBI Taxonomy" id="640132"/>
    <lineage>
        <taxon>Bacteria</taxon>
        <taxon>Bacillati</taxon>
        <taxon>Actinomycetota</taxon>
        <taxon>Actinomycetes</taxon>
        <taxon>Mycobacteriales</taxon>
        <taxon>Segniliparaceae</taxon>
        <taxon>Segniliparus</taxon>
    </lineage>
</organism>
<dbReference type="eggNOG" id="COG4695">
    <property type="taxonomic scope" value="Bacteria"/>
</dbReference>